<evidence type="ECO:0000256" key="5">
    <source>
        <dbReference type="SAM" id="MobiDB-lite"/>
    </source>
</evidence>
<dbReference type="PANTHER" id="PTHR15375:SF26">
    <property type="entry name" value="PROTEIN CHIFFON"/>
    <property type="match status" value="1"/>
</dbReference>
<feature type="domain" description="DBF4-type" evidence="6">
    <location>
        <begin position="429"/>
        <end position="478"/>
    </location>
</feature>
<dbReference type="SMART" id="SM00586">
    <property type="entry name" value="ZnF_DBF"/>
    <property type="match status" value="1"/>
</dbReference>
<evidence type="ECO:0000256" key="4">
    <source>
        <dbReference type="PROSITE-ProRule" id="PRU00600"/>
    </source>
</evidence>
<dbReference type="InterPro" id="IPR001357">
    <property type="entry name" value="BRCT_dom"/>
</dbReference>
<dbReference type="FunCoup" id="A0A0H2R7R7">
    <property type="interactions" value="88"/>
</dbReference>
<evidence type="ECO:0000256" key="3">
    <source>
        <dbReference type="ARBA" id="ARBA00022833"/>
    </source>
</evidence>
<reference evidence="7 8" key="1">
    <citation type="submission" date="2015-04" db="EMBL/GenBank/DDBJ databases">
        <title>Complete genome sequence of Schizopora paradoxa KUC8140, a cosmopolitan wood degrader in East Asia.</title>
        <authorList>
            <consortium name="DOE Joint Genome Institute"/>
            <person name="Min B."/>
            <person name="Park H."/>
            <person name="Jang Y."/>
            <person name="Kim J.-J."/>
            <person name="Kim K.H."/>
            <person name="Pangilinan J."/>
            <person name="Lipzen A."/>
            <person name="Riley R."/>
            <person name="Grigoriev I.V."/>
            <person name="Spatafora J.W."/>
            <person name="Choi I.-G."/>
        </authorList>
    </citation>
    <scope>NUCLEOTIDE SEQUENCE [LARGE SCALE GENOMIC DNA]</scope>
    <source>
        <strain evidence="7 8">KUC8140</strain>
    </source>
</reference>
<dbReference type="InterPro" id="IPR051590">
    <property type="entry name" value="Replication_Regulatory_Kinase"/>
</dbReference>
<dbReference type="FunFam" id="6.10.250.3410:FF:000001">
    <property type="entry name" value="Protein DBF4 homolog A"/>
    <property type="match status" value="1"/>
</dbReference>
<dbReference type="Gene3D" id="3.40.50.10190">
    <property type="entry name" value="BRCT domain"/>
    <property type="match status" value="1"/>
</dbReference>
<feature type="compositionally biased region" description="Basic and acidic residues" evidence="5">
    <location>
        <begin position="83"/>
        <end position="93"/>
    </location>
</feature>
<evidence type="ECO:0000256" key="1">
    <source>
        <dbReference type="ARBA" id="ARBA00022723"/>
    </source>
</evidence>
<dbReference type="GO" id="GO:0043539">
    <property type="term" value="F:protein serine/threonine kinase activator activity"/>
    <property type="evidence" value="ECO:0007669"/>
    <property type="project" value="TreeGrafter"/>
</dbReference>
<dbReference type="Proteomes" id="UP000053477">
    <property type="component" value="Unassembled WGS sequence"/>
</dbReference>
<gene>
    <name evidence="7" type="ORF">SCHPADRAFT_629525</name>
</gene>
<keyword evidence="8" id="KW-1185">Reference proteome</keyword>
<feature type="compositionally biased region" description="Basic and acidic residues" evidence="5">
    <location>
        <begin position="108"/>
        <end position="118"/>
    </location>
</feature>
<dbReference type="GO" id="GO:0008270">
    <property type="term" value="F:zinc ion binding"/>
    <property type="evidence" value="ECO:0007669"/>
    <property type="project" value="UniProtKB-KW"/>
</dbReference>
<dbReference type="AlphaFoldDB" id="A0A0H2R7R7"/>
<dbReference type="PROSITE" id="PS51265">
    <property type="entry name" value="ZF_DBF4"/>
    <property type="match status" value="1"/>
</dbReference>
<evidence type="ECO:0000313" key="8">
    <source>
        <dbReference type="Proteomes" id="UP000053477"/>
    </source>
</evidence>
<dbReference type="GO" id="GO:0010571">
    <property type="term" value="P:positive regulation of nuclear cell cycle DNA replication"/>
    <property type="evidence" value="ECO:0007669"/>
    <property type="project" value="TreeGrafter"/>
</dbReference>
<dbReference type="OrthoDB" id="21380at2759"/>
<evidence type="ECO:0000313" key="7">
    <source>
        <dbReference type="EMBL" id="KLO07880.1"/>
    </source>
</evidence>
<dbReference type="SUPFAM" id="SSF52113">
    <property type="entry name" value="BRCT domain"/>
    <property type="match status" value="1"/>
</dbReference>
<organism evidence="7 8">
    <name type="scientific">Schizopora paradoxa</name>
    <dbReference type="NCBI Taxonomy" id="27342"/>
    <lineage>
        <taxon>Eukaryota</taxon>
        <taxon>Fungi</taxon>
        <taxon>Dikarya</taxon>
        <taxon>Basidiomycota</taxon>
        <taxon>Agaricomycotina</taxon>
        <taxon>Agaricomycetes</taxon>
        <taxon>Hymenochaetales</taxon>
        <taxon>Schizoporaceae</taxon>
        <taxon>Schizopora</taxon>
    </lineage>
</organism>
<dbReference type="Pfam" id="PF00533">
    <property type="entry name" value="BRCT"/>
    <property type="match status" value="1"/>
</dbReference>
<accession>A0A0H2R7R7</accession>
<dbReference type="CDD" id="cd00027">
    <property type="entry name" value="BRCT"/>
    <property type="match status" value="1"/>
</dbReference>
<dbReference type="GO" id="GO:0003676">
    <property type="term" value="F:nucleic acid binding"/>
    <property type="evidence" value="ECO:0007669"/>
    <property type="project" value="InterPro"/>
</dbReference>
<dbReference type="GO" id="GO:1901987">
    <property type="term" value="P:regulation of cell cycle phase transition"/>
    <property type="evidence" value="ECO:0007669"/>
    <property type="project" value="TreeGrafter"/>
</dbReference>
<dbReference type="InterPro" id="IPR038545">
    <property type="entry name" value="Znf_DBF_sf"/>
</dbReference>
<dbReference type="InterPro" id="IPR013939">
    <property type="entry name" value="Regulatory_Dfp1/Him1"/>
</dbReference>
<dbReference type="PANTHER" id="PTHR15375">
    <property type="entry name" value="ACTIVATOR OF S-PHASE KINASE-RELATED"/>
    <property type="match status" value="1"/>
</dbReference>
<keyword evidence="2 4" id="KW-0863">Zinc-finger</keyword>
<dbReference type="InterPro" id="IPR006572">
    <property type="entry name" value="Znf_DBF"/>
</dbReference>
<feature type="region of interest" description="Disordered" evidence="5">
    <location>
        <begin position="74"/>
        <end position="118"/>
    </location>
</feature>
<dbReference type="InterPro" id="IPR036420">
    <property type="entry name" value="BRCT_dom_sf"/>
</dbReference>
<dbReference type="Pfam" id="PF07535">
    <property type="entry name" value="zf-DBF"/>
    <property type="match status" value="1"/>
</dbReference>
<keyword evidence="3" id="KW-0862">Zinc</keyword>
<proteinExistence type="predicted"/>
<dbReference type="GO" id="GO:0031431">
    <property type="term" value="C:Dbf4-dependent protein kinase complex"/>
    <property type="evidence" value="ECO:0007669"/>
    <property type="project" value="TreeGrafter"/>
</dbReference>
<name>A0A0H2R7R7_9AGAM</name>
<evidence type="ECO:0000259" key="6">
    <source>
        <dbReference type="PROSITE" id="PS51265"/>
    </source>
</evidence>
<dbReference type="InParanoid" id="A0A0H2R7R7"/>
<dbReference type="EMBL" id="KQ086116">
    <property type="protein sequence ID" value="KLO07880.1"/>
    <property type="molecule type" value="Genomic_DNA"/>
</dbReference>
<dbReference type="STRING" id="27342.A0A0H2R7R7"/>
<evidence type="ECO:0000256" key="2">
    <source>
        <dbReference type="ARBA" id="ARBA00022771"/>
    </source>
</evidence>
<dbReference type="Pfam" id="PF08630">
    <property type="entry name" value="Dfp1_Him1_M"/>
    <property type="match status" value="1"/>
</dbReference>
<sequence length="557" mass="63615">MIHIDLNRRIYPRIIAPVVAPEVKAPTPARKALGGITNFSLKRPRPCSSSDPLSGFFAGPAHAHVVKGVSKPSKIFRDSPSLTEKENGREKGSQPRPAKRRRLTQAQEVKDDDPRIDGAMDMLEFPTWTFCFDVPISNHEGSDLQQRVLSLGGRITSFLSKEVTHFITDCPHTTRGSWIKENSAKRARTSVLRRPVHSIGEVHETGNADVDARVRKALELGLKIWDTKKLDSVLTRCGFPSQSQLYPVVDGTLANLRESERRLHGTPLEHNWIQRLPNFRYFSKNSRFVLIEDMNQKYAPIAAKEYTITKRRADSEELGSWPVPYCHPLSCCPFIPYYAKGIKQDGPIVEPVADANHLPSNQLLAPPRVIDNVGNLEIADTKAIRNEAGFREKTNIRPMDPPLCQYHWGFDPLLPAANVTWFPPARRDEIIKPKYCENCQEHFEDLKKHVQSAWHRIFAHNKRNFVELDCVLSRVRRRTREEVETEERDRREAKLFEEELQGIETFSYDEDSDADEDFDGYDSSFLYWDSDSDIDIDSDSEHESVDSEGGTLLEFNL</sequence>
<protein>
    <recommendedName>
        <fullName evidence="6">DBF4-type domain-containing protein</fullName>
    </recommendedName>
</protein>
<keyword evidence="1" id="KW-0479">Metal-binding</keyword>
<dbReference type="Gene3D" id="6.10.250.3410">
    <property type="entry name" value="DBF zinc finger"/>
    <property type="match status" value="1"/>
</dbReference>